<protein>
    <recommendedName>
        <fullName evidence="1">acetate--CoA ligase</fullName>
        <ecNumber evidence="1">6.2.1.1</ecNumber>
    </recommendedName>
</protein>
<dbReference type="InterPro" id="IPR020845">
    <property type="entry name" value="AMP-binding_CS"/>
</dbReference>
<gene>
    <name evidence="8" type="primary">acsA_2</name>
    <name evidence="8" type="ORF">Mterra_02558</name>
</gene>
<keyword evidence="3" id="KW-0547">Nucleotide-binding</keyword>
<dbReference type="Proteomes" id="UP000265715">
    <property type="component" value="Unassembled WGS sequence"/>
</dbReference>
<keyword evidence="9" id="KW-1185">Reference proteome</keyword>
<comment type="caution">
    <text evidence="8">The sequence shown here is derived from an EMBL/GenBank/DDBJ whole genome shotgun (WGS) entry which is preliminary data.</text>
</comment>
<accession>A0A399EG11</accession>
<feature type="domain" description="AMP-binding enzyme C-terminal" evidence="7">
    <location>
        <begin position="433"/>
        <end position="514"/>
    </location>
</feature>
<evidence type="ECO:0000256" key="3">
    <source>
        <dbReference type="ARBA" id="ARBA00022741"/>
    </source>
</evidence>
<dbReference type="PANTHER" id="PTHR24095">
    <property type="entry name" value="ACETYL-COENZYME A SYNTHETASE"/>
    <property type="match status" value="1"/>
</dbReference>
<name>A0A399EG11_9DEIN</name>
<sequence length="537" mass="58573">MRDEAGWFSGGQTNAAYNALDRHAHSPRRNQLALIAHAGDGQVHRLTYRELLDRVAVYLPSGLEAALTLLACARIGAIHAAIPAGLGGLALRERLLDTQARLLVAADRLYQSGRALPLAALVEAATEGLDLPVLWHSRGGERRPLELWELLERQRPDTPAEPVAAEHPLFILYTSGSTGKPKGVVHTHGGFMAGTTYHLRALYDLKDGETFWTTADLSWIVGHAYGLYAPLLEGLTTVLREDKLDYPDPGAFYETLEQHAVNVLLTSPTWLRSFRRHGPEWPARADLSSLRLVGSVGEYLAPEVWHWATEHLAWTVDNWWQTETGAPCLATPLCQPAKPGKVGFPLPGVRALILDAEGRVLPPGHKGRLALQPGFPSFMHTLWNNPAGYARAVQDGLYLTGDIAVADDEGYVALLGRGDDVIKAGEQRIGTAEIEGAMVSHPAVVEAAAIGLPDPERGEIIKVYVVPRTPDMDGEVQAVMAQKLVTHLRRRLGPLEVPVEVVFTPQLPRTKSGKIVRRVLRARETGADPGDLSTLEN</sequence>
<evidence type="ECO:0000256" key="2">
    <source>
        <dbReference type="ARBA" id="ARBA00022598"/>
    </source>
</evidence>
<evidence type="ECO:0000256" key="5">
    <source>
        <dbReference type="ARBA" id="ARBA00022990"/>
    </source>
</evidence>
<dbReference type="InterPro" id="IPR045851">
    <property type="entry name" value="AMP-bd_C_sf"/>
</dbReference>
<dbReference type="InterPro" id="IPR025110">
    <property type="entry name" value="AMP-bd_C"/>
</dbReference>
<evidence type="ECO:0000259" key="6">
    <source>
        <dbReference type="Pfam" id="PF00501"/>
    </source>
</evidence>
<reference evidence="8 9" key="1">
    <citation type="submission" date="2018-08" db="EMBL/GenBank/DDBJ databases">
        <title>Meiothermus terrae DSM 26712 genome sequencing project.</title>
        <authorList>
            <person name="Da Costa M.S."/>
            <person name="Albuquerque L."/>
            <person name="Raposo P."/>
            <person name="Froufe H.J.C."/>
            <person name="Barroso C.S."/>
            <person name="Egas C."/>
        </authorList>
    </citation>
    <scope>NUCLEOTIDE SEQUENCE [LARGE SCALE GENOMIC DNA]</scope>
    <source>
        <strain evidence="8 9">DSM 26712</strain>
    </source>
</reference>
<dbReference type="SUPFAM" id="SSF56801">
    <property type="entry name" value="Acetyl-CoA synthetase-like"/>
    <property type="match status" value="1"/>
</dbReference>
<keyword evidence="5" id="KW-0007">Acetylation</keyword>
<dbReference type="Pfam" id="PF13193">
    <property type="entry name" value="AMP-binding_C"/>
    <property type="match status" value="1"/>
</dbReference>
<dbReference type="PANTHER" id="PTHR24095:SF14">
    <property type="entry name" value="ACETYL-COENZYME A SYNTHETASE 1"/>
    <property type="match status" value="1"/>
</dbReference>
<keyword evidence="2 8" id="KW-0436">Ligase</keyword>
<evidence type="ECO:0000256" key="1">
    <source>
        <dbReference type="ARBA" id="ARBA00013275"/>
    </source>
</evidence>
<dbReference type="PROSITE" id="PS00455">
    <property type="entry name" value="AMP_BINDING"/>
    <property type="match status" value="1"/>
</dbReference>
<dbReference type="GO" id="GO:0003987">
    <property type="term" value="F:acetate-CoA ligase activity"/>
    <property type="evidence" value="ECO:0007669"/>
    <property type="project" value="UniProtKB-EC"/>
</dbReference>
<evidence type="ECO:0000313" key="8">
    <source>
        <dbReference type="EMBL" id="RIH82686.1"/>
    </source>
</evidence>
<dbReference type="GO" id="GO:0005524">
    <property type="term" value="F:ATP binding"/>
    <property type="evidence" value="ECO:0007669"/>
    <property type="project" value="UniProtKB-KW"/>
</dbReference>
<evidence type="ECO:0000259" key="7">
    <source>
        <dbReference type="Pfam" id="PF13193"/>
    </source>
</evidence>
<organism evidence="8 9">
    <name type="scientific">Calidithermus terrae</name>
    <dbReference type="NCBI Taxonomy" id="1408545"/>
    <lineage>
        <taxon>Bacteria</taxon>
        <taxon>Thermotogati</taxon>
        <taxon>Deinococcota</taxon>
        <taxon>Deinococci</taxon>
        <taxon>Thermales</taxon>
        <taxon>Thermaceae</taxon>
        <taxon>Calidithermus</taxon>
    </lineage>
</organism>
<dbReference type="EMBL" id="QXDL01000112">
    <property type="protein sequence ID" value="RIH82686.1"/>
    <property type="molecule type" value="Genomic_DNA"/>
</dbReference>
<dbReference type="EC" id="6.2.1.1" evidence="1"/>
<dbReference type="AlphaFoldDB" id="A0A399EG11"/>
<proteinExistence type="predicted"/>
<evidence type="ECO:0000313" key="9">
    <source>
        <dbReference type="Proteomes" id="UP000265715"/>
    </source>
</evidence>
<feature type="domain" description="AMP-dependent synthetase/ligase" evidence="6">
    <location>
        <begin position="53"/>
        <end position="370"/>
    </location>
</feature>
<dbReference type="Gene3D" id="3.30.300.30">
    <property type="match status" value="1"/>
</dbReference>
<dbReference type="InterPro" id="IPR042099">
    <property type="entry name" value="ANL_N_sf"/>
</dbReference>
<dbReference type="Pfam" id="PF00501">
    <property type="entry name" value="AMP-binding"/>
    <property type="match status" value="1"/>
</dbReference>
<keyword evidence="4" id="KW-0067">ATP-binding</keyword>
<dbReference type="GO" id="GO:0006085">
    <property type="term" value="P:acetyl-CoA biosynthetic process"/>
    <property type="evidence" value="ECO:0007669"/>
    <property type="project" value="TreeGrafter"/>
</dbReference>
<dbReference type="Gene3D" id="3.40.50.12780">
    <property type="entry name" value="N-terminal domain of ligase-like"/>
    <property type="match status" value="1"/>
</dbReference>
<dbReference type="InterPro" id="IPR000873">
    <property type="entry name" value="AMP-dep_synth/lig_dom"/>
</dbReference>
<dbReference type="GO" id="GO:0005829">
    <property type="term" value="C:cytosol"/>
    <property type="evidence" value="ECO:0007669"/>
    <property type="project" value="TreeGrafter"/>
</dbReference>
<evidence type="ECO:0000256" key="4">
    <source>
        <dbReference type="ARBA" id="ARBA00022840"/>
    </source>
</evidence>